<dbReference type="EMBL" id="OP018674">
    <property type="protein sequence ID" value="UUW40516.1"/>
    <property type="molecule type" value="Genomic_DNA"/>
</dbReference>
<sequence length="61" mass="7135">MSMRSNKQLLQLTKTELLEEYRKLEESMNDKEETSDPSLAEAIKVVEQNNMIVKGKTSYHF</sequence>
<name>A0A976SGZ1_9CAUD</name>
<organism evidence="2 3">
    <name type="scientific">Enterococcus phage vB_Efm_LG62</name>
    <dbReference type="NCBI Taxonomy" id="2970334"/>
    <lineage>
        <taxon>Viruses</taxon>
        <taxon>Duplodnaviria</taxon>
        <taxon>Heunggongvirae</taxon>
        <taxon>Uroviricota</taxon>
        <taxon>Caudoviricetes</taxon>
        <taxon>Efemunavirus</taxon>
        <taxon>Efemunavirus Lg62</taxon>
    </lineage>
</organism>
<proteinExistence type="predicted"/>
<evidence type="ECO:0000313" key="2">
    <source>
        <dbReference type="EMBL" id="UUW40516.1"/>
    </source>
</evidence>
<keyword evidence="1" id="KW-0175">Coiled coil</keyword>
<evidence type="ECO:0000256" key="1">
    <source>
        <dbReference type="SAM" id="Coils"/>
    </source>
</evidence>
<keyword evidence="3" id="KW-1185">Reference proteome</keyword>
<evidence type="ECO:0000313" key="3">
    <source>
        <dbReference type="Proteomes" id="UP001058864"/>
    </source>
</evidence>
<protein>
    <submittedName>
        <fullName evidence="2">Uncharacterized protein</fullName>
    </submittedName>
</protein>
<accession>A0A976SGZ1</accession>
<feature type="coiled-coil region" evidence="1">
    <location>
        <begin position="7"/>
        <end position="34"/>
    </location>
</feature>
<reference evidence="2" key="1">
    <citation type="submission" date="2022-07" db="EMBL/GenBank/DDBJ databases">
        <authorList>
            <person name="Qu Q."/>
            <person name="He P."/>
            <person name="Luan G."/>
        </authorList>
    </citation>
    <scope>NUCLEOTIDE SEQUENCE</scope>
</reference>
<dbReference type="Proteomes" id="UP001058864">
    <property type="component" value="Segment"/>
</dbReference>